<protein>
    <submittedName>
        <fullName evidence="2">Amidotransferase</fullName>
    </submittedName>
</protein>
<dbReference type="Gene3D" id="3.40.50.880">
    <property type="match status" value="1"/>
</dbReference>
<dbReference type="PANTHER" id="PTHR42695:SF5">
    <property type="entry name" value="GLUTAMINE AMIDOTRANSFERASE YLR126C-RELATED"/>
    <property type="match status" value="1"/>
</dbReference>
<dbReference type="PROSITE" id="PS51273">
    <property type="entry name" value="GATASE_TYPE_1"/>
    <property type="match status" value="1"/>
</dbReference>
<evidence type="ECO:0000259" key="1">
    <source>
        <dbReference type="Pfam" id="PF00117"/>
    </source>
</evidence>
<dbReference type="InterPro" id="IPR017926">
    <property type="entry name" value="GATASE"/>
</dbReference>
<dbReference type="Proteomes" id="UP001206983">
    <property type="component" value="Unassembled WGS sequence"/>
</dbReference>
<feature type="domain" description="Glutamine amidotransferase" evidence="1">
    <location>
        <begin position="42"/>
        <end position="180"/>
    </location>
</feature>
<keyword evidence="3" id="KW-1185">Reference proteome</keyword>
<dbReference type="CDD" id="cd01741">
    <property type="entry name" value="GATase1_1"/>
    <property type="match status" value="1"/>
</dbReference>
<dbReference type="InterPro" id="IPR044992">
    <property type="entry name" value="ChyE-like"/>
</dbReference>
<dbReference type="SUPFAM" id="SSF52317">
    <property type="entry name" value="Class I glutamine amidotransferase-like"/>
    <property type="match status" value="1"/>
</dbReference>
<accession>A0AAE3H907</accession>
<comment type="caution">
    <text evidence="2">The sequence shown here is derived from an EMBL/GenBank/DDBJ whole genome shotgun (WGS) entry which is preliminary data.</text>
</comment>
<dbReference type="EMBL" id="JTEO01000002">
    <property type="protein sequence ID" value="MCQ6962357.1"/>
    <property type="molecule type" value="Genomic_DNA"/>
</dbReference>
<evidence type="ECO:0000313" key="3">
    <source>
        <dbReference type="Proteomes" id="UP001206983"/>
    </source>
</evidence>
<dbReference type="PANTHER" id="PTHR42695">
    <property type="entry name" value="GLUTAMINE AMIDOTRANSFERASE YLR126C-RELATED"/>
    <property type="match status" value="1"/>
</dbReference>
<dbReference type="Pfam" id="PF00117">
    <property type="entry name" value="GATase"/>
    <property type="match status" value="1"/>
</dbReference>
<dbReference type="RefSeq" id="WP_256621835.1">
    <property type="nucleotide sequence ID" value="NZ_JTEO01000002.1"/>
</dbReference>
<evidence type="ECO:0000313" key="2">
    <source>
        <dbReference type="EMBL" id="MCQ6962357.1"/>
    </source>
</evidence>
<organism evidence="2 3">
    <name type="scientific">Methanolobus chelungpuianus</name>
    <dbReference type="NCBI Taxonomy" id="502115"/>
    <lineage>
        <taxon>Archaea</taxon>
        <taxon>Methanobacteriati</taxon>
        <taxon>Methanobacteriota</taxon>
        <taxon>Stenosarchaea group</taxon>
        <taxon>Methanomicrobia</taxon>
        <taxon>Methanosarcinales</taxon>
        <taxon>Methanosarcinaceae</taxon>
        <taxon>Methanolobus</taxon>
    </lineage>
</organism>
<sequence length="244" mass="27653">MRIHCLQHLEFETLGNIPGWVHDRGHVLTKSLPYVEVEFPHTDDFDLLLIMGGLMSIYQENEHPWLKKEKAFVRSSIEAGKAVLGICFGAQMLSEVLGSSVRRNNLKEIGWHSVEMVESWKEEFFLQGLSGSFTVFQWHGDTYGLPPGARRLFTSAACMEQGFVYRDNILALQFHPEVNGQCLSNLVMNCRSDLQTDGSYVQSEAEILNRPEMIESSARLMFSILGRFEDLYRSSLAGTEGGRL</sequence>
<dbReference type="FunFam" id="3.40.50.880:FF:000033">
    <property type="entry name" value="Glutamine amidotransferase class-I"/>
    <property type="match status" value="1"/>
</dbReference>
<proteinExistence type="predicted"/>
<dbReference type="AlphaFoldDB" id="A0AAE3H907"/>
<name>A0AAE3H907_9EURY</name>
<dbReference type="InterPro" id="IPR029062">
    <property type="entry name" value="Class_I_gatase-like"/>
</dbReference>
<dbReference type="GO" id="GO:0005829">
    <property type="term" value="C:cytosol"/>
    <property type="evidence" value="ECO:0007669"/>
    <property type="project" value="TreeGrafter"/>
</dbReference>
<reference evidence="2 3" key="1">
    <citation type="journal article" date="2011" name="Appl. Environ. Microbiol.">
        <title>Methanogenic archaea isolated from Taiwan's Chelungpu fault.</title>
        <authorList>
            <person name="Wu S.Y."/>
            <person name="Lai M.C."/>
        </authorList>
    </citation>
    <scope>NUCLEOTIDE SEQUENCE [LARGE SCALE GENOMIC DNA]</scope>
    <source>
        <strain evidence="2 3">St545Mb</strain>
    </source>
</reference>
<gene>
    <name evidence="2" type="ORF">PV02_02695</name>
</gene>